<accession>A0ABS0U2H7</accession>
<reference evidence="1 2" key="1">
    <citation type="submission" date="2020-08" db="EMBL/GenBank/DDBJ databases">
        <title>Description of Xenorhabdus lircayensis sp. nov., the symbiotic bacterium associated with the entomopathogenic nematode Steirnernema unicornum.</title>
        <authorList>
            <person name="Castaneda-Alvarez C."/>
            <person name="Prodan S."/>
            <person name="Zamorano A."/>
            <person name="San-Blas E."/>
            <person name="Aballay E."/>
        </authorList>
    </citation>
    <scope>NUCLEOTIDE SEQUENCE [LARGE SCALE GENOMIC DNA]</scope>
    <source>
        <strain evidence="1 2">VLS</strain>
    </source>
</reference>
<dbReference type="Proteomes" id="UP000696184">
    <property type="component" value="Unassembled WGS sequence"/>
</dbReference>
<dbReference type="RefSeq" id="WP_198688626.1">
    <property type="nucleotide sequence ID" value="NZ_CAWPUD010000018.1"/>
</dbReference>
<organism evidence="1 2">
    <name type="scientific">Xenorhabdus lircayensis</name>
    <dbReference type="NCBI Taxonomy" id="2763499"/>
    <lineage>
        <taxon>Bacteria</taxon>
        <taxon>Pseudomonadati</taxon>
        <taxon>Pseudomonadota</taxon>
        <taxon>Gammaproteobacteria</taxon>
        <taxon>Enterobacterales</taxon>
        <taxon>Morganellaceae</taxon>
        <taxon>Xenorhabdus</taxon>
    </lineage>
</organism>
<comment type="caution">
    <text evidence="1">The sequence shown here is derived from an EMBL/GenBank/DDBJ whole genome shotgun (WGS) entry which is preliminary data.</text>
</comment>
<name>A0ABS0U2H7_9GAMM</name>
<evidence type="ECO:0000313" key="2">
    <source>
        <dbReference type="Proteomes" id="UP000696184"/>
    </source>
</evidence>
<keyword evidence="2" id="KW-1185">Reference proteome</keyword>
<proteinExistence type="predicted"/>
<gene>
    <name evidence="1" type="ORF">H8A87_03575</name>
</gene>
<evidence type="ECO:0000313" key="1">
    <source>
        <dbReference type="EMBL" id="MBI6547822.1"/>
    </source>
</evidence>
<protein>
    <submittedName>
        <fullName evidence="1">Uncharacterized protein</fullName>
    </submittedName>
</protein>
<sequence length="117" mass="13563">MNNIYKHTRVSNTRISEMSDKDLQFLSSSSEEVIYSITDGIKSIANLANVAVKSEEYSQDDAMNDLSRLSRLFSILPFIIEAEHENHCNAIDEIKERRQIKKEEKIIQHIRNDHENA</sequence>
<dbReference type="EMBL" id="JACOII010000021">
    <property type="protein sequence ID" value="MBI6547822.1"/>
    <property type="molecule type" value="Genomic_DNA"/>
</dbReference>